<name>A0A1F7XAR0_9BACT</name>
<evidence type="ECO:0000256" key="1">
    <source>
        <dbReference type="SAM" id="Phobius"/>
    </source>
</evidence>
<evidence type="ECO:0000313" key="3">
    <source>
        <dbReference type="Proteomes" id="UP000179013"/>
    </source>
</evidence>
<sequence>MSFVDIINIVTASLLSVGGGAAIIFGLSSWLGKIWANRLMEAERAKHSKELEGLRIRWQHDSEKSLADIKTELDIYKEKHLKGHSDKLAIYRLAVDIVADLLGDLDITKLAATPPPDALQRWDKFNRGRIKAYGYLAMLAPQNVMDAFDALFDFLIMVAHGQKPYDWSTVRQLALNLLNAVRKDIAVDTNPIEYKGDL</sequence>
<protein>
    <recommendedName>
        <fullName evidence="4">DUF4760 domain-containing protein</fullName>
    </recommendedName>
</protein>
<dbReference type="AlphaFoldDB" id="A0A1F7XAR0"/>
<feature type="transmembrane region" description="Helical" evidence="1">
    <location>
        <begin position="6"/>
        <end position="31"/>
    </location>
</feature>
<organism evidence="2 3">
    <name type="scientific">Candidatus Woesebacteria bacterium RBG_16_39_8b</name>
    <dbReference type="NCBI Taxonomy" id="1802482"/>
    <lineage>
        <taxon>Bacteria</taxon>
        <taxon>Candidatus Woeseibacteriota</taxon>
    </lineage>
</organism>
<comment type="caution">
    <text evidence="2">The sequence shown here is derived from an EMBL/GenBank/DDBJ whole genome shotgun (WGS) entry which is preliminary data.</text>
</comment>
<accession>A0A1F7XAR0</accession>
<keyword evidence="1" id="KW-0812">Transmembrane</keyword>
<gene>
    <name evidence="2" type="ORF">A2V80_01720</name>
</gene>
<evidence type="ECO:0008006" key="4">
    <source>
        <dbReference type="Google" id="ProtNLM"/>
    </source>
</evidence>
<reference evidence="2 3" key="1">
    <citation type="journal article" date="2016" name="Nat. Commun.">
        <title>Thousands of microbial genomes shed light on interconnected biogeochemical processes in an aquifer system.</title>
        <authorList>
            <person name="Anantharaman K."/>
            <person name="Brown C.T."/>
            <person name="Hug L.A."/>
            <person name="Sharon I."/>
            <person name="Castelle C.J."/>
            <person name="Probst A.J."/>
            <person name="Thomas B.C."/>
            <person name="Singh A."/>
            <person name="Wilkins M.J."/>
            <person name="Karaoz U."/>
            <person name="Brodie E.L."/>
            <person name="Williams K.H."/>
            <person name="Hubbard S.S."/>
            <person name="Banfield J.F."/>
        </authorList>
    </citation>
    <scope>NUCLEOTIDE SEQUENCE [LARGE SCALE GENOMIC DNA]</scope>
</reference>
<keyword evidence="1" id="KW-1133">Transmembrane helix</keyword>
<dbReference type="Proteomes" id="UP000179013">
    <property type="component" value="Unassembled WGS sequence"/>
</dbReference>
<evidence type="ECO:0000313" key="2">
    <source>
        <dbReference type="EMBL" id="OGM11869.1"/>
    </source>
</evidence>
<keyword evidence="1" id="KW-0472">Membrane</keyword>
<proteinExistence type="predicted"/>
<dbReference type="EMBL" id="MGFU01000049">
    <property type="protein sequence ID" value="OGM11869.1"/>
    <property type="molecule type" value="Genomic_DNA"/>
</dbReference>